<proteinExistence type="predicted"/>
<accession>A0ABT0RFR2</accession>
<sequence length="74" mass="8037">MSRVLFVSMDEGDVVNRCASANVGVSAIERLPEGGVRLVCMSNDGAETMRKKLKSHLIKAQVARASHRPTAPTW</sequence>
<evidence type="ECO:0000313" key="2">
    <source>
        <dbReference type="Proteomes" id="UP001165343"/>
    </source>
</evidence>
<keyword evidence="2" id="KW-1185">Reference proteome</keyword>
<name>A0ABT0RFR2_9SPHN</name>
<protein>
    <submittedName>
        <fullName evidence="1">Uncharacterized protein</fullName>
    </submittedName>
</protein>
<dbReference type="Proteomes" id="UP001165343">
    <property type="component" value="Unassembled WGS sequence"/>
</dbReference>
<comment type="caution">
    <text evidence="1">The sequence shown here is derived from an EMBL/GenBank/DDBJ whole genome shotgun (WGS) entry which is preliminary data.</text>
</comment>
<dbReference type="RefSeq" id="WP_249867992.1">
    <property type="nucleotide sequence ID" value="NZ_JAMGBC010000001.1"/>
</dbReference>
<dbReference type="EMBL" id="JAMGBC010000001">
    <property type="protein sequence ID" value="MCL6679071.1"/>
    <property type="molecule type" value="Genomic_DNA"/>
</dbReference>
<gene>
    <name evidence="1" type="ORF">LZ519_07040</name>
</gene>
<evidence type="ECO:0000313" key="1">
    <source>
        <dbReference type="EMBL" id="MCL6679071.1"/>
    </source>
</evidence>
<reference evidence="1" key="1">
    <citation type="submission" date="2022-05" db="EMBL/GenBank/DDBJ databases">
        <authorList>
            <person name="Jo J.-H."/>
            <person name="Im W.-T."/>
        </authorList>
    </citation>
    <scope>NUCLEOTIDE SEQUENCE</scope>
    <source>
        <strain evidence="1">RG327</strain>
    </source>
</reference>
<organism evidence="1 2">
    <name type="scientific">Sphingomonas anseongensis</name>
    <dbReference type="NCBI Taxonomy" id="2908207"/>
    <lineage>
        <taxon>Bacteria</taxon>
        <taxon>Pseudomonadati</taxon>
        <taxon>Pseudomonadota</taxon>
        <taxon>Alphaproteobacteria</taxon>
        <taxon>Sphingomonadales</taxon>
        <taxon>Sphingomonadaceae</taxon>
        <taxon>Sphingomonas</taxon>
    </lineage>
</organism>